<proteinExistence type="predicted"/>
<reference evidence="2" key="1">
    <citation type="submission" date="2016-11" db="UniProtKB">
        <authorList>
            <consortium name="WormBaseParasite"/>
        </authorList>
    </citation>
    <scope>IDENTIFICATION</scope>
    <source>
        <strain evidence="2">KR3021</strain>
    </source>
</reference>
<accession>A0AC35TS02</accession>
<protein>
    <submittedName>
        <fullName evidence="2">G_PROTEIN_RECEP_F2_4 domain-containing protein</fullName>
    </submittedName>
</protein>
<name>A0AC35TS02_9BILA</name>
<dbReference type="WBParaSite" id="RSKR_0000354600.1">
    <property type="protein sequence ID" value="RSKR_0000354600.1"/>
    <property type="gene ID" value="RSKR_0000354600"/>
</dbReference>
<dbReference type="Proteomes" id="UP000095286">
    <property type="component" value="Unplaced"/>
</dbReference>
<sequence length="491" mass="56817">MGSLPVTGETCRTSTNFYSIPEFKSRSCADCFKYTYVNQNMRQNYNISECVAGIMICQLFVFGIPNNCSCDNPNVVFNVPEFAEAYKGLFTPLDELTIPSLPSYFYKNTKECCKAASDCCDKMQQKRRKKKKSHLKRSHHNNNCPSTWDGWQCFEESEPGIVHMTCPSFLYEDSSIPSLEKFKALKNCTSQGFWYKNKQSKQEWTDYSSCDIHHNPNTATKLIWGISAYSISVIGMIPAILIFAFQPSLASQPMFIIHKHFLLSFFFYGFFFIFNYLFFFMKGAPGEHFAIANDLSCRILSTIQLRYFRLTNFTWMLAEGVHLYRLLQSPLGYSNELNGYFVMCWGFPAIVTIIYAFLRFNWDNNGCWVASEYPSIEWIIIGPCLLMLAINALQMTSIMFTLVKKLKYNPHMEPVQYRKAVRAAILLMPIFGLHFIFTIYRVDDPIYSLCNELLDGLQGLLVSIIVCYTNKSVIELYRNRFKSVEFSDIFK</sequence>
<evidence type="ECO:0000313" key="1">
    <source>
        <dbReference type="Proteomes" id="UP000095286"/>
    </source>
</evidence>
<evidence type="ECO:0000313" key="2">
    <source>
        <dbReference type="WBParaSite" id="RSKR_0000354600.1"/>
    </source>
</evidence>
<organism evidence="1 2">
    <name type="scientific">Rhabditophanes sp. KR3021</name>
    <dbReference type="NCBI Taxonomy" id="114890"/>
    <lineage>
        <taxon>Eukaryota</taxon>
        <taxon>Metazoa</taxon>
        <taxon>Ecdysozoa</taxon>
        <taxon>Nematoda</taxon>
        <taxon>Chromadorea</taxon>
        <taxon>Rhabditida</taxon>
        <taxon>Tylenchina</taxon>
        <taxon>Panagrolaimomorpha</taxon>
        <taxon>Strongyloidoidea</taxon>
        <taxon>Alloionematidae</taxon>
        <taxon>Rhabditophanes</taxon>
    </lineage>
</organism>